<keyword evidence="2" id="KW-1185">Reference proteome</keyword>
<dbReference type="Proteomes" id="UP000295182">
    <property type="component" value="Unassembled WGS sequence"/>
</dbReference>
<dbReference type="AlphaFoldDB" id="A0A4R2NB47"/>
<evidence type="ECO:0000313" key="2">
    <source>
        <dbReference type="Proteomes" id="UP000295182"/>
    </source>
</evidence>
<dbReference type="RefSeq" id="WP_241524903.1">
    <property type="nucleotide sequence ID" value="NZ_QXNC01000009.1"/>
</dbReference>
<protein>
    <submittedName>
        <fullName evidence="1">Uncharacterized protein</fullName>
    </submittedName>
</protein>
<evidence type="ECO:0000313" key="1">
    <source>
        <dbReference type="EMBL" id="TCP18254.1"/>
    </source>
</evidence>
<reference evidence="1 2" key="1">
    <citation type="submission" date="2019-03" db="EMBL/GenBank/DDBJ databases">
        <title>Genomic Encyclopedia of Type Strains, Phase IV (KMG-IV): sequencing the most valuable type-strain genomes for metagenomic binning, comparative biology and taxonomic classification.</title>
        <authorList>
            <person name="Goeker M."/>
        </authorList>
    </citation>
    <scope>NUCLEOTIDE SEQUENCE [LARGE SCALE GENOMIC DNA]</scope>
    <source>
        <strain evidence="1 2">DSM 1837</strain>
    </source>
</reference>
<comment type="caution">
    <text evidence="1">The sequence shown here is derived from an EMBL/GenBank/DDBJ whole genome shotgun (WGS) entry which is preliminary data.</text>
</comment>
<dbReference type="EMBL" id="SLXH01000009">
    <property type="protein sequence ID" value="TCP18254.1"/>
    <property type="molecule type" value="Genomic_DNA"/>
</dbReference>
<sequence length="103" mass="11189">MNAPASLAAVKPANMTFHAVGRIEHVAKFQDSITTLIKTPAPDVYSHPSTISVRSKSRLGMVGDEVSVTCRVGGVPRTFKRTDKDTGEITMARTADHYFNVVE</sequence>
<gene>
    <name evidence="1" type="ORF">EV674_10949</name>
</gene>
<organism evidence="1 2">
    <name type="scientific">Simplicispira metamorpha</name>
    <dbReference type="NCBI Taxonomy" id="80881"/>
    <lineage>
        <taxon>Bacteria</taxon>
        <taxon>Pseudomonadati</taxon>
        <taxon>Pseudomonadota</taxon>
        <taxon>Betaproteobacteria</taxon>
        <taxon>Burkholderiales</taxon>
        <taxon>Comamonadaceae</taxon>
        <taxon>Simplicispira</taxon>
    </lineage>
</organism>
<accession>A0A4R2NB47</accession>
<name>A0A4R2NB47_9BURK</name>
<proteinExistence type="predicted"/>